<feature type="domain" description="AB hydrolase-1" evidence="1">
    <location>
        <begin position="13"/>
        <end position="251"/>
    </location>
</feature>
<keyword evidence="2" id="KW-0378">Hydrolase</keyword>
<evidence type="ECO:0000259" key="1">
    <source>
        <dbReference type="Pfam" id="PF12697"/>
    </source>
</evidence>
<dbReference type="RefSeq" id="WP_147685529.1">
    <property type="nucleotide sequence ID" value="NZ_VDUX01000003.1"/>
</dbReference>
<dbReference type="OrthoDB" id="27092at2"/>
<gene>
    <name evidence="2" type="ORF">FHP06_07845</name>
</gene>
<accession>A0A5C8NHI7</accession>
<dbReference type="AlphaFoldDB" id="A0A5C8NHI7"/>
<reference evidence="2 3" key="1">
    <citation type="submission" date="2019-06" db="EMBL/GenBank/DDBJ databases">
        <title>Aeromicrobium sp. nov., isolated from a maize field.</title>
        <authorList>
            <person name="Lin S.-Y."/>
            <person name="Tsai C.-F."/>
            <person name="Young C.-C."/>
        </authorList>
    </citation>
    <scope>NUCLEOTIDE SEQUENCE [LARGE SCALE GENOMIC DNA]</scope>
    <source>
        <strain evidence="2 3">CC-CFT486</strain>
    </source>
</reference>
<sequence length="259" mass="28064">MHHLRQPADGPPLVLLHGVGHHAQAWLPVMERLDDFDIYSCDSPGFGRSERLPESVEPTIGAYADAFEAFFAEQGLDRPHVAGNSMGGAIVLELARRGAVRSATAISPAGFWTPAERRYTQTVLGALAHTPRRIQSSVITAALTRPGLFALRVMVKRPASIPADDVRAMFRDAFAAPAFAAALKAFDGYTFVDGHELDDARVTVAWGDADRILPFKRQAPRARAALKQARHVTLDAGHLPYHDCPDVVADVIRTTATAS</sequence>
<keyword evidence="3" id="KW-1185">Reference proteome</keyword>
<organism evidence="2 3">
    <name type="scientific">Aeromicrobium terrae</name>
    <dbReference type="NCBI Taxonomy" id="2498846"/>
    <lineage>
        <taxon>Bacteria</taxon>
        <taxon>Bacillati</taxon>
        <taxon>Actinomycetota</taxon>
        <taxon>Actinomycetes</taxon>
        <taxon>Propionibacteriales</taxon>
        <taxon>Nocardioidaceae</taxon>
        <taxon>Aeromicrobium</taxon>
    </lineage>
</organism>
<dbReference type="Proteomes" id="UP000321571">
    <property type="component" value="Unassembled WGS sequence"/>
</dbReference>
<proteinExistence type="predicted"/>
<dbReference type="PRINTS" id="PR00111">
    <property type="entry name" value="ABHYDROLASE"/>
</dbReference>
<dbReference type="PANTHER" id="PTHR46438:SF11">
    <property type="entry name" value="LIPASE-RELATED"/>
    <property type="match status" value="1"/>
</dbReference>
<comment type="caution">
    <text evidence="2">The sequence shown here is derived from an EMBL/GenBank/DDBJ whole genome shotgun (WGS) entry which is preliminary data.</text>
</comment>
<dbReference type="SUPFAM" id="SSF53474">
    <property type="entry name" value="alpha/beta-Hydrolases"/>
    <property type="match status" value="1"/>
</dbReference>
<dbReference type="Pfam" id="PF12697">
    <property type="entry name" value="Abhydrolase_6"/>
    <property type="match status" value="1"/>
</dbReference>
<dbReference type="PANTHER" id="PTHR46438">
    <property type="entry name" value="ALPHA/BETA-HYDROLASES SUPERFAMILY PROTEIN"/>
    <property type="match status" value="1"/>
</dbReference>
<dbReference type="InterPro" id="IPR029058">
    <property type="entry name" value="AB_hydrolase_fold"/>
</dbReference>
<dbReference type="InterPro" id="IPR000073">
    <property type="entry name" value="AB_hydrolase_1"/>
</dbReference>
<evidence type="ECO:0000313" key="3">
    <source>
        <dbReference type="Proteomes" id="UP000321571"/>
    </source>
</evidence>
<dbReference type="GO" id="GO:0016787">
    <property type="term" value="F:hydrolase activity"/>
    <property type="evidence" value="ECO:0007669"/>
    <property type="project" value="UniProtKB-KW"/>
</dbReference>
<dbReference type="Gene3D" id="3.40.50.1820">
    <property type="entry name" value="alpha/beta hydrolase"/>
    <property type="match status" value="1"/>
</dbReference>
<evidence type="ECO:0000313" key="2">
    <source>
        <dbReference type="EMBL" id="TXL61334.1"/>
    </source>
</evidence>
<name>A0A5C8NHI7_9ACTN</name>
<protein>
    <submittedName>
        <fullName evidence="2">Alpha/beta hydrolase</fullName>
    </submittedName>
</protein>
<dbReference type="EMBL" id="VDUX01000003">
    <property type="protein sequence ID" value="TXL61334.1"/>
    <property type="molecule type" value="Genomic_DNA"/>
</dbReference>